<accession>A0A9P4ITM2</accession>
<evidence type="ECO:0000313" key="3">
    <source>
        <dbReference type="Proteomes" id="UP000799439"/>
    </source>
</evidence>
<evidence type="ECO:0000313" key="2">
    <source>
        <dbReference type="EMBL" id="KAF2148479.1"/>
    </source>
</evidence>
<dbReference type="Proteomes" id="UP000799439">
    <property type="component" value="Unassembled WGS sequence"/>
</dbReference>
<keyword evidence="3" id="KW-1185">Reference proteome</keyword>
<dbReference type="EMBL" id="ML996093">
    <property type="protein sequence ID" value="KAF2148479.1"/>
    <property type="molecule type" value="Genomic_DNA"/>
</dbReference>
<name>A0A9P4ITM2_9PEZI</name>
<reference evidence="2" key="1">
    <citation type="journal article" date="2020" name="Stud. Mycol.">
        <title>101 Dothideomycetes genomes: a test case for predicting lifestyles and emergence of pathogens.</title>
        <authorList>
            <person name="Haridas S."/>
            <person name="Albert R."/>
            <person name="Binder M."/>
            <person name="Bloem J."/>
            <person name="Labutti K."/>
            <person name="Salamov A."/>
            <person name="Andreopoulos B."/>
            <person name="Baker S."/>
            <person name="Barry K."/>
            <person name="Bills G."/>
            <person name="Bluhm B."/>
            <person name="Cannon C."/>
            <person name="Castanera R."/>
            <person name="Culley D."/>
            <person name="Daum C."/>
            <person name="Ezra D."/>
            <person name="Gonzalez J."/>
            <person name="Henrissat B."/>
            <person name="Kuo A."/>
            <person name="Liang C."/>
            <person name="Lipzen A."/>
            <person name="Lutzoni F."/>
            <person name="Magnuson J."/>
            <person name="Mondo S."/>
            <person name="Nolan M."/>
            <person name="Ohm R."/>
            <person name="Pangilinan J."/>
            <person name="Park H.-J."/>
            <person name="Ramirez L."/>
            <person name="Alfaro M."/>
            <person name="Sun H."/>
            <person name="Tritt A."/>
            <person name="Yoshinaga Y."/>
            <person name="Zwiers L.-H."/>
            <person name="Turgeon B."/>
            <person name="Goodwin S."/>
            <person name="Spatafora J."/>
            <person name="Crous P."/>
            <person name="Grigoriev I."/>
        </authorList>
    </citation>
    <scope>NUCLEOTIDE SEQUENCE</scope>
    <source>
        <strain evidence="2">CBS 260.36</strain>
    </source>
</reference>
<proteinExistence type="predicted"/>
<comment type="caution">
    <text evidence="2">The sequence shown here is derived from an EMBL/GenBank/DDBJ whole genome shotgun (WGS) entry which is preliminary data.</text>
</comment>
<dbReference type="AlphaFoldDB" id="A0A9P4ITM2"/>
<feature type="compositionally biased region" description="Basic and acidic residues" evidence="1">
    <location>
        <begin position="89"/>
        <end position="98"/>
    </location>
</feature>
<sequence>MHSTPSPAIYFARGGPDSFYPIGKMSSVISVPSHNKLLPVAACGLLTQLAVNFLKEGTIEITEAGATLHKRTSYPRGMAGMSHRKKPVLRQDHFVRSS</sequence>
<organism evidence="2 3">
    <name type="scientific">Myriangium duriaei CBS 260.36</name>
    <dbReference type="NCBI Taxonomy" id="1168546"/>
    <lineage>
        <taxon>Eukaryota</taxon>
        <taxon>Fungi</taxon>
        <taxon>Dikarya</taxon>
        <taxon>Ascomycota</taxon>
        <taxon>Pezizomycotina</taxon>
        <taxon>Dothideomycetes</taxon>
        <taxon>Dothideomycetidae</taxon>
        <taxon>Myriangiales</taxon>
        <taxon>Myriangiaceae</taxon>
        <taxon>Myriangium</taxon>
    </lineage>
</organism>
<protein>
    <submittedName>
        <fullName evidence="2">Uncharacterized protein</fullName>
    </submittedName>
</protein>
<gene>
    <name evidence="2" type="ORF">K461DRAFT_64883</name>
</gene>
<evidence type="ECO:0000256" key="1">
    <source>
        <dbReference type="SAM" id="MobiDB-lite"/>
    </source>
</evidence>
<feature type="region of interest" description="Disordered" evidence="1">
    <location>
        <begin position="73"/>
        <end position="98"/>
    </location>
</feature>